<sequence length="114" mass="12329">MQCDHGDTTAKICTLGNSGVSSQPAASRGELAGLSTTAAGNSATEDGPESLLNRHCQRETPRGVLTHSHRPKMMAELEPSACFCPSHRMVRHLPRCPMLSLKVLLSKHQQNVQK</sequence>
<evidence type="ECO:0000313" key="2">
    <source>
        <dbReference type="EMBL" id="EEC06632.1"/>
    </source>
</evidence>
<dbReference type="EMBL" id="ABJB010646743">
    <property type="status" value="NOT_ANNOTATED_CDS"/>
    <property type="molecule type" value="Genomic_DNA"/>
</dbReference>
<reference evidence="2 4" key="1">
    <citation type="submission" date="2008-03" db="EMBL/GenBank/DDBJ databases">
        <title>Annotation of Ixodes scapularis.</title>
        <authorList>
            <consortium name="Ixodes scapularis Genome Project Consortium"/>
            <person name="Caler E."/>
            <person name="Hannick L.I."/>
            <person name="Bidwell S."/>
            <person name="Joardar V."/>
            <person name="Thiagarajan M."/>
            <person name="Amedeo P."/>
            <person name="Galinsky K.J."/>
            <person name="Schobel S."/>
            <person name="Inman J."/>
            <person name="Hostetler J."/>
            <person name="Miller J."/>
            <person name="Hammond M."/>
            <person name="Megy K."/>
            <person name="Lawson D."/>
            <person name="Kodira C."/>
            <person name="Sutton G."/>
            <person name="Meyer J."/>
            <person name="Hill C.A."/>
            <person name="Birren B."/>
            <person name="Nene V."/>
            <person name="Collins F."/>
            <person name="Alarcon-Chaidez F."/>
            <person name="Wikel S."/>
            <person name="Strausberg R."/>
        </authorList>
    </citation>
    <scope>NUCLEOTIDE SEQUENCE [LARGE SCALE GENOMIC DNA]</scope>
    <source>
        <strain evidence="4">Wikel</strain>
        <strain evidence="2">Wikel colony</strain>
    </source>
</reference>
<name>B7PJ60_IXOSC</name>
<dbReference type="EMBL" id="ABJB010647849">
    <property type="status" value="NOT_ANNOTATED_CDS"/>
    <property type="molecule type" value="Genomic_DNA"/>
</dbReference>
<accession>B7PJ60</accession>
<dbReference type="VEuPathDB" id="VectorBase:ISCW003518"/>
<organism>
    <name type="scientific">Ixodes scapularis</name>
    <name type="common">Black-legged tick</name>
    <name type="synonym">Deer tick</name>
    <dbReference type="NCBI Taxonomy" id="6945"/>
    <lineage>
        <taxon>Eukaryota</taxon>
        <taxon>Metazoa</taxon>
        <taxon>Ecdysozoa</taxon>
        <taxon>Arthropoda</taxon>
        <taxon>Chelicerata</taxon>
        <taxon>Arachnida</taxon>
        <taxon>Acari</taxon>
        <taxon>Parasitiformes</taxon>
        <taxon>Ixodida</taxon>
        <taxon>Ixodoidea</taxon>
        <taxon>Ixodidae</taxon>
        <taxon>Ixodinae</taxon>
        <taxon>Ixodes</taxon>
    </lineage>
</organism>
<feature type="compositionally biased region" description="Polar residues" evidence="1">
    <location>
        <begin position="34"/>
        <end position="44"/>
    </location>
</feature>
<feature type="region of interest" description="Disordered" evidence="1">
    <location>
        <begin position="14"/>
        <end position="55"/>
    </location>
</feature>
<proteinExistence type="predicted"/>
<dbReference type="PaxDb" id="6945-B7PJ60"/>
<reference evidence="3" key="2">
    <citation type="submission" date="2020-05" db="UniProtKB">
        <authorList>
            <consortium name="EnsemblMetazoa"/>
        </authorList>
    </citation>
    <scope>IDENTIFICATION</scope>
    <source>
        <strain evidence="3">wikel</strain>
    </source>
</reference>
<dbReference type="VEuPathDB" id="VectorBase:ISCI003518"/>
<evidence type="ECO:0000313" key="3">
    <source>
        <dbReference type="EnsemblMetazoa" id="ISCW003518-PA"/>
    </source>
</evidence>
<protein>
    <submittedName>
        <fullName evidence="2 3">Uncharacterized protein</fullName>
    </submittedName>
</protein>
<dbReference type="Proteomes" id="UP000001555">
    <property type="component" value="Unassembled WGS sequence"/>
</dbReference>
<keyword evidence="4" id="KW-1185">Reference proteome</keyword>
<dbReference type="AlphaFoldDB" id="B7PJ60"/>
<dbReference type="EnsemblMetazoa" id="ISCW003518-RA">
    <property type="protein sequence ID" value="ISCW003518-PA"/>
    <property type="gene ID" value="ISCW003518"/>
</dbReference>
<gene>
    <name evidence="2" type="ORF">IscW_ISCW003518</name>
</gene>
<feature type="compositionally biased region" description="Polar residues" evidence="1">
    <location>
        <begin position="15"/>
        <end position="25"/>
    </location>
</feature>
<dbReference type="HOGENOM" id="CLU_2123774_0_0_1"/>
<evidence type="ECO:0000313" key="4">
    <source>
        <dbReference type="Proteomes" id="UP000001555"/>
    </source>
</evidence>
<dbReference type="EMBL" id="DS724436">
    <property type="protein sequence ID" value="EEC06632.1"/>
    <property type="molecule type" value="Genomic_DNA"/>
</dbReference>
<dbReference type="InParanoid" id="B7PJ60"/>
<evidence type="ECO:0000256" key="1">
    <source>
        <dbReference type="SAM" id="MobiDB-lite"/>
    </source>
</evidence>